<dbReference type="SUPFAM" id="SSF55961">
    <property type="entry name" value="Bet v1-like"/>
    <property type="match status" value="1"/>
</dbReference>
<evidence type="ECO:0000313" key="1">
    <source>
        <dbReference type="EMBL" id="QFQ30770.1"/>
    </source>
</evidence>
<gene>
    <name evidence="1" type="ORF">EEW87_011355</name>
</gene>
<dbReference type="EMBL" id="CP044548">
    <property type="protein sequence ID" value="QFQ30770.1"/>
    <property type="molecule type" value="Genomic_DNA"/>
</dbReference>
<dbReference type="KEGG" id="jme:EEW87_011355"/>
<name>A0A5P8FP05_9MICO</name>
<accession>A0A5P8FP05</accession>
<dbReference type="AlphaFoldDB" id="A0A5P8FP05"/>
<dbReference type="InterPro" id="IPR023393">
    <property type="entry name" value="START-like_dom_sf"/>
</dbReference>
<sequence length="159" mass="17187">MSAVTERRRVAADVQEVWDRVTDMAAHGRHVPLTRITRQEELALGGTFVMRTSLGPLGFDDPMTVTGFDPPPAQPARLRLVKSGRLLSGWAEIVVRPVDGGSEVSWTEEAVPTSALLRALSRPADRLSRRATSELLTRILDGTLAGLPALPPVPPHGRG</sequence>
<organism evidence="1 2">
    <name type="scientific">Janibacter melonis</name>
    <dbReference type="NCBI Taxonomy" id="262209"/>
    <lineage>
        <taxon>Bacteria</taxon>
        <taxon>Bacillati</taxon>
        <taxon>Actinomycetota</taxon>
        <taxon>Actinomycetes</taxon>
        <taxon>Micrococcales</taxon>
        <taxon>Intrasporangiaceae</taxon>
        <taxon>Janibacter</taxon>
    </lineage>
</organism>
<dbReference type="RefSeq" id="WP_123092168.1">
    <property type="nucleotide sequence ID" value="NZ_CP044548.2"/>
</dbReference>
<protein>
    <submittedName>
        <fullName evidence="1">SRPBCC family protein</fullName>
    </submittedName>
</protein>
<proteinExistence type="predicted"/>
<dbReference type="GeneID" id="59161771"/>
<dbReference type="Proteomes" id="UP000271708">
    <property type="component" value="Chromosome"/>
</dbReference>
<dbReference type="Gene3D" id="3.30.530.20">
    <property type="match status" value="1"/>
</dbReference>
<dbReference type="InterPro" id="IPR019587">
    <property type="entry name" value="Polyketide_cyclase/dehydratase"/>
</dbReference>
<dbReference type="CDD" id="cd07812">
    <property type="entry name" value="SRPBCC"/>
    <property type="match status" value="1"/>
</dbReference>
<reference evidence="1 2" key="1">
    <citation type="submission" date="2019-09" db="EMBL/GenBank/DDBJ databases">
        <title>Complete Genome Sequence of Janibacter melonis M714 with both human health impact and industrial applications.</title>
        <authorList>
            <person name="Jin M."/>
            <person name="Zhao Q.R."/>
        </authorList>
    </citation>
    <scope>NUCLEOTIDE SEQUENCE [LARGE SCALE GENOMIC DNA]</scope>
    <source>
        <strain evidence="1 2">M714</strain>
    </source>
</reference>
<dbReference type="Pfam" id="PF10604">
    <property type="entry name" value="Polyketide_cyc2"/>
    <property type="match status" value="1"/>
</dbReference>
<evidence type="ECO:0000313" key="2">
    <source>
        <dbReference type="Proteomes" id="UP000271708"/>
    </source>
</evidence>
<dbReference type="OrthoDB" id="4823586at2"/>